<dbReference type="GO" id="GO:0008270">
    <property type="term" value="F:zinc ion binding"/>
    <property type="evidence" value="ECO:0007669"/>
    <property type="project" value="UniProtKB-KW"/>
</dbReference>
<evidence type="ECO:0000256" key="6">
    <source>
        <dbReference type="ARBA" id="ARBA00022695"/>
    </source>
</evidence>
<dbReference type="InterPro" id="IPR001357">
    <property type="entry name" value="BRCT_dom"/>
</dbReference>
<dbReference type="SUPFAM" id="SSF56399">
    <property type="entry name" value="ADP-ribosylation"/>
    <property type="match status" value="1"/>
</dbReference>
<dbReference type="GO" id="GO:0006302">
    <property type="term" value="P:double-strand break repair"/>
    <property type="evidence" value="ECO:0007669"/>
    <property type="project" value="TreeGrafter"/>
</dbReference>
<dbReference type="InterPro" id="IPR036420">
    <property type="entry name" value="BRCT_dom_sf"/>
</dbReference>
<dbReference type="CDD" id="cd01437">
    <property type="entry name" value="parp_like"/>
    <property type="match status" value="1"/>
</dbReference>
<dbReference type="GO" id="GO:0005730">
    <property type="term" value="C:nucleolus"/>
    <property type="evidence" value="ECO:0007669"/>
    <property type="project" value="TreeGrafter"/>
</dbReference>
<evidence type="ECO:0000256" key="1">
    <source>
        <dbReference type="ARBA" id="ARBA00000438"/>
    </source>
</evidence>
<reference evidence="23" key="1">
    <citation type="journal article" date="2019" name="Gigascience">
        <title>De novo genome assembly of the endangered Acer yangbiense, a plant species with extremely small populations endemic to Yunnan Province, China.</title>
        <authorList>
            <person name="Yang J."/>
            <person name="Wariss H.M."/>
            <person name="Tao L."/>
            <person name="Zhang R."/>
            <person name="Yun Q."/>
            <person name="Hollingsworth P."/>
            <person name="Dao Z."/>
            <person name="Luo G."/>
            <person name="Guo H."/>
            <person name="Ma Y."/>
            <person name="Sun W."/>
        </authorList>
    </citation>
    <scope>NUCLEOTIDE SEQUENCE [LARGE SCALE GENOMIC DNA]</scope>
    <source>
        <strain evidence="23">cv. br00</strain>
    </source>
</reference>
<dbReference type="GO" id="GO:0140806">
    <property type="term" value="F:NAD+-protein-aspartate ADP-ribosyltransferase activity"/>
    <property type="evidence" value="ECO:0007669"/>
    <property type="project" value="RHEA"/>
</dbReference>
<dbReference type="InterPro" id="IPR049296">
    <property type="entry name" value="PARP1-like_PADR1_N"/>
</dbReference>
<dbReference type="SMART" id="SM00773">
    <property type="entry name" value="WGR"/>
    <property type="match status" value="1"/>
</dbReference>
<dbReference type="InterPro" id="IPR050800">
    <property type="entry name" value="ARTD/PARP"/>
</dbReference>
<evidence type="ECO:0000256" key="8">
    <source>
        <dbReference type="ARBA" id="ARBA00022765"/>
    </source>
</evidence>
<comment type="caution">
    <text evidence="22">The sequence shown here is derived from an EMBL/GenBank/DDBJ whole genome shotgun (WGS) entry which is preliminary data.</text>
</comment>
<dbReference type="Pfam" id="PF08063">
    <property type="entry name" value="Zn_ribbon_PADR1"/>
    <property type="match status" value="1"/>
</dbReference>
<keyword evidence="13" id="KW-0539">Nucleus</keyword>
<name>A0A5N5LFX2_9ROSI</name>
<dbReference type="GO" id="GO:0070212">
    <property type="term" value="P:protein poly-ADP-ribosylation"/>
    <property type="evidence" value="ECO:0007669"/>
    <property type="project" value="TreeGrafter"/>
</dbReference>
<dbReference type="SUPFAM" id="SSF142921">
    <property type="entry name" value="WGR domain-like"/>
    <property type="match status" value="1"/>
</dbReference>
<evidence type="ECO:0000256" key="7">
    <source>
        <dbReference type="ARBA" id="ARBA00022723"/>
    </source>
</evidence>
<dbReference type="SUPFAM" id="SSF47587">
    <property type="entry name" value="Domain of poly(ADP-ribose) polymerase"/>
    <property type="match status" value="1"/>
</dbReference>
<dbReference type="PROSITE" id="PS52007">
    <property type="entry name" value="PADR1"/>
    <property type="match status" value="1"/>
</dbReference>
<dbReference type="InterPro" id="IPR036616">
    <property type="entry name" value="Poly(ADP-ribose)pol_reg_dom_sf"/>
</dbReference>
<sequence length="817" mass="92105">MCLKVHETRSQAHAPSDESRIMTRKQKVVQSKVHEGEQSQKKKAKNGKDQNDSTNGKSEDKIAKEYEEFCKVIEEHLSVEQMREILDMDEQDSSSGSDGVVTTKWQVNPSLIGKLLRCPLCSSNLEFDGKRYSCKGFYSEWSSCTFKTRTPPRKEEPLKLPDSVLNSSIAELLKKHQDPSGRPCQDAPIKHLAGIVVSLSGRLSRTHQYWKREIEKHGGKVSSSVEGITCLVVSPTERERSGSTKLANALEAGIPVVKEEWLLDSIEKQEPRPMEAYDVVSDLSVEGKGIPWDRQDPSEEPLESISTELKLYGKRGVYKDTRLQERGGQIFEKDGILYSRAFSLCDLGRGLNEYCIMQLITVPDSNLHSYYKKGKVGDDANAVERLEEWENVDNAIKEFVRLFEELTGNEFESWEREKKFEKKRLCFYPIDMDDGVDVRHGGLGLKQPVVAAAHSSLEPKIAYFMKILCSQEIYRYALMEMGLDSPDLPMGMLSDLHLERCEEVLLQFVKAVKSMKETGQKAEAVWSDYSQRWFTLLHSTRPFIFRDYQDLADHGAAAFETIRDINVASCLVGDMSGSALDDPLSDRYKKLSCSVSALEKDSDDYRMITKYLETTYEPVRVGDMDYGVAVENIFAVEPSACPLDEIKKLTNKVLLWCGTRCSSMLRHLQKGFMPSVCSLPVPGYMFGKAIVSSDAAAEAARYGFTAVDRPRGFLVLAVVSLGDQIIEVKSPPEDTKSLEEKKLGVKGWGKKKTDESEHFIWKDDIKVPCGRLIPSEHGDSPLEYNEYAVYDPKQTSLRFLVEVKYEEMGAALGTAEP</sequence>
<keyword evidence="5 16" id="KW-0808">Transferase</keyword>
<evidence type="ECO:0000313" key="22">
    <source>
        <dbReference type="EMBL" id="KAB5541657.1"/>
    </source>
</evidence>
<dbReference type="PROSITE" id="PS50172">
    <property type="entry name" value="BRCT"/>
    <property type="match status" value="1"/>
</dbReference>
<keyword evidence="9" id="KW-0863">Zinc-finger</keyword>
<protein>
    <recommendedName>
        <fullName evidence="16">Poly [ADP-ribose] polymerase</fullName>
        <shortName evidence="16">PARP</shortName>
        <ecNumber evidence="16">2.4.2.-</ecNumber>
    </recommendedName>
</protein>
<comment type="similarity">
    <text evidence="14">Belongs to the ARTD/PARP family.</text>
</comment>
<dbReference type="PANTHER" id="PTHR10459:SF106">
    <property type="entry name" value="PROTEIN ADP-RIBOSYLTRANSFERASE PARP3"/>
    <property type="match status" value="1"/>
</dbReference>
<comment type="function">
    <text evidence="15">Involved in the base excision repair (BER) pathway, by catalyzing the poly(ADP-ribosyl)ation of a limited number of acceptor proteins involved in chromatin architecture and in DNA metabolism. This modification follows DNA damages and appears as an obligatory step in a detection/signaling pathway leading to the reparation of DNA strand breaks.</text>
</comment>
<dbReference type="Pfam" id="PF21728">
    <property type="entry name" value="PADR1_N"/>
    <property type="match status" value="1"/>
</dbReference>
<keyword evidence="7" id="KW-0479">Metal-binding</keyword>
<evidence type="ECO:0000259" key="21">
    <source>
        <dbReference type="PROSITE" id="PS51977"/>
    </source>
</evidence>
<dbReference type="SUPFAM" id="SSF52113">
    <property type="entry name" value="BRCT domain"/>
    <property type="match status" value="1"/>
</dbReference>
<dbReference type="CDD" id="cd17747">
    <property type="entry name" value="BRCT_PARP1"/>
    <property type="match status" value="1"/>
</dbReference>
<dbReference type="Proteomes" id="UP000326939">
    <property type="component" value="Chromosome 9"/>
</dbReference>
<accession>A0A5N5LFX2</accession>
<feature type="compositionally biased region" description="Basic and acidic residues" evidence="17">
    <location>
        <begin position="1"/>
        <end position="21"/>
    </location>
</feature>
<evidence type="ECO:0000259" key="18">
    <source>
        <dbReference type="PROSITE" id="PS50172"/>
    </source>
</evidence>
<evidence type="ECO:0000256" key="11">
    <source>
        <dbReference type="ARBA" id="ARBA00023027"/>
    </source>
</evidence>
<feature type="compositionally biased region" description="Basic and acidic residues" evidence="17">
    <location>
        <begin position="32"/>
        <end position="59"/>
    </location>
</feature>
<evidence type="ECO:0000256" key="12">
    <source>
        <dbReference type="ARBA" id="ARBA00023125"/>
    </source>
</evidence>
<gene>
    <name evidence="22" type="ORF">DKX38_014631</name>
</gene>
<dbReference type="PROSITE" id="PS51059">
    <property type="entry name" value="PARP_CATALYTIC"/>
    <property type="match status" value="1"/>
</dbReference>
<feature type="region of interest" description="Disordered" evidence="17">
    <location>
        <begin position="1"/>
        <end position="59"/>
    </location>
</feature>
<dbReference type="EMBL" id="VDCV01000009">
    <property type="protein sequence ID" value="KAB5541657.1"/>
    <property type="molecule type" value="Genomic_DNA"/>
</dbReference>
<keyword evidence="10" id="KW-0862">Zinc</keyword>
<evidence type="ECO:0000256" key="10">
    <source>
        <dbReference type="ARBA" id="ARBA00022833"/>
    </source>
</evidence>
<comment type="subcellular location">
    <subcellularLocation>
        <location evidence="3">Nucleus</location>
    </subcellularLocation>
</comment>
<dbReference type="PROSITE" id="PS51060">
    <property type="entry name" value="PARP_ALPHA_HD"/>
    <property type="match status" value="1"/>
</dbReference>
<dbReference type="CDD" id="cd08001">
    <property type="entry name" value="WGR_PARP1_like"/>
    <property type="match status" value="1"/>
</dbReference>
<evidence type="ECO:0000256" key="5">
    <source>
        <dbReference type="ARBA" id="ARBA00022679"/>
    </source>
</evidence>
<dbReference type="SMART" id="SM00292">
    <property type="entry name" value="BRCT"/>
    <property type="match status" value="1"/>
</dbReference>
<dbReference type="Pfam" id="PF02877">
    <property type="entry name" value="PARP_reg"/>
    <property type="match status" value="1"/>
</dbReference>
<dbReference type="GO" id="GO:0140807">
    <property type="term" value="F:NAD+-protein-glutamate ADP-ribosyltransferase activity"/>
    <property type="evidence" value="ECO:0007669"/>
    <property type="project" value="RHEA"/>
</dbReference>
<dbReference type="PROSITE" id="PS51977">
    <property type="entry name" value="WGR"/>
    <property type="match status" value="1"/>
</dbReference>
<dbReference type="Pfam" id="PF00644">
    <property type="entry name" value="PARP"/>
    <property type="match status" value="1"/>
</dbReference>
<evidence type="ECO:0000256" key="13">
    <source>
        <dbReference type="ARBA" id="ARBA00023242"/>
    </source>
</evidence>
<keyword evidence="8" id="KW-0013">ADP-ribosylation</keyword>
<feature type="domain" description="WGR" evidence="21">
    <location>
        <begin position="327"/>
        <end position="427"/>
    </location>
</feature>
<dbReference type="InterPro" id="IPR012317">
    <property type="entry name" value="Poly(ADP-ribose)pol_cat_dom"/>
</dbReference>
<dbReference type="InterPro" id="IPR012982">
    <property type="entry name" value="PARP1-like_PADR1_Zn_ribbon"/>
</dbReference>
<dbReference type="GO" id="GO:0003950">
    <property type="term" value="F:NAD+ poly-ADP-ribosyltransferase activity"/>
    <property type="evidence" value="ECO:0007669"/>
    <property type="project" value="UniProtKB-UniRule"/>
</dbReference>
<proteinExistence type="inferred from homology"/>
<keyword evidence="4 16" id="KW-0328">Glycosyltransferase</keyword>
<evidence type="ECO:0000256" key="16">
    <source>
        <dbReference type="RuleBase" id="RU362114"/>
    </source>
</evidence>
<feature type="domain" description="PARP catalytic" evidence="19">
    <location>
        <begin position="582"/>
        <end position="812"/>
    </location>
</feature>
<keyword evidence="11 16" id="KW-0520">NAD</keyword>
<evidence type="ECO:0000256" key="3">
    <source>
        <dbReference type="ARBA" id="ARBA00004123"/>
    </source>
</evidence>
<evidence type="ECO:0000256" key="2">
    <source>
        <dbReference type="ARBA" id="ARBA00000459"/>
    </source>
</evidence>
<dbReference type="InterPro" id="IPR008893">
    <property type="entry name" value="WGR_domain"/>
</dbReference>
<dbReference type="GO" id="GO:0016779">
    <property type="term" value="F:nucleotidyltransferase activity"/>
    <property type="evidence" value="ECO:0007669"/>
    <property type="project" value="UniProtKB-KW"/>
</dbReference>
<dbReference type="SMART" id="SM01335">
    <property type="entry name" value="PADR1"/>
    <property type="match status" value="1"/>
</dbReference>
<dbReference type="FunFam" id="3.90.228.10:FF:000010">
    <property type="entry name" value="Poly [ADP-ribose] polymerase"/>
    <property type="match status" value="1"/>
</dbReference>
<dbReference type="AlphaFoldDB" id="A0A5N5LFX2"/>
<dbReference type="FunFam" id="1.20.142.10:FF:000004">
    <property type="entry name" value="Poly [ADP-ribose] polymerase"/>
    <property type="match status" value="1"/>
</dbReference>
<evidence type="ECO:0000256" key="4">
    <source>
        <dbReference type="ARBA" id="ARBA00022676"/>
    </source>
</evidence>
<comment type="catalytic activity">
    <reaction evidence="1">
        <text>L-aspartyl-[protein] + NAD(+) = 4-O-(ADP-D-ribosyl)-L-aspartyl-[protein] + nicotinamide</text>
        <dbReference type="Rhea" id="RHEA:54424"/>
        <dbReference type="Rhea" id="RHEA-COMP:9867"/>
        <dbReference type="Rhea" id="RHEA-COMP:13832"/>
        <dbReference type="ChEBI" id="CHEBI:17154"/>
        <dbReference type="ChEBI" id="CHEBI:29961"/>
        <dbReference type="ChEBI" id="CHEBI:57540"/>
        <dbReference type="ChEBI" id="CHEBI:138102"/>
    </reaction>
</comment>
<dbReference type="Gene3D" id="3.90.228.10">
    <property type="match status" value="1"/>
</dbReference>
<dbReference type="EC" id="2.4.2.-" evidence="16"/>
<keyword evidence="12" id="KW-0238">DNA-binding</keyword>
<dbReference type="InterPro" id="IPR004102">
    <property type="entry name" value="Poly(ADP-ribose)pol_reg_dom"/>
</dbReference>
<evidence type="ECO:0000259" key="19">
    <source>
        <dbReference type="PROSITE" id="PS51059"/>
    </source>
</evidence>
<dbReference type="InterPro" id="IPR036930">
    <property type="entry name" value="WGR_dom_sf"/>
</dbReference>
<evidence type="ECO:0000256" key="15">
    <source>
        <dbReference type="ARBA" id="ARBA00024945"/>
    </source>
</evidence>
<evidence type="ECO:0000256" key="17">
    <source>
        <dbReference type="SAM" id="MobiDB-lite"/>
    </source>
</evidence>
<dbReference type="GO" id="GO:0003677">
    <property type="term" value="F:DNA binding"/>
    <property type="evidence" value="ECO:0007669"/>
    <property type="project" value="UniProtKB-KW"/>
</dbReference>
<dbReference type="Gene3D" id="1.20.142.10">
    <property type="entry name" value="Poly(ADP-ribose) polymerase, regulatory domain"/>
    <property type="match status" value="1"/>
</dbReference>
<feature type="domain" description="BRCT" evidence="18">
    <location>
        <begin position="187"/>
        <end position="279"/>
    </location>
</feature>
<keyword evidence="6" id="KW-0548">Nucleotidyltransferase</keyword>
<evidence type="ECO:0000313" key="23">
    <source>
        <dbReference type="Proteomes" id="UP000326939"/>
    </source>
</evidence>
<evidence type="ECO:0000256" key="9">
    <source>
        <dbReference type="ARBA" id="ARBA00022771"/>
    </source>
</evidence>
<evidence type="ECO:0000259" key="20">
    <source>
        <dbReference type="PROSITE" id="PS51060"/>
    </source>
</evidence>
<feature type="domain" description="PARP alpha-helical" evidence="20">
    <location>
        <begin position="454"/>
        <end position="573"/>
    </location>
</feature>
<keyword evidence="23" id="KW-1185">Reference proteome</keyword>
<dbReference type="PANTHER" id="PTHR10459">
    <property type="entry name" value="DNA LIGASE"/>
    <property type="match status" value="1"/>
</dbReference>
<dbReference type="Gene3D" id="3.90.640.80">
    <property type="match status" value="1"/>
</dbReference>
<organism evidence="22 23">
    <name type="scientific">Salix brachista</name>
    <dbReference type="NCBI Taxonomy" id="2182728"/>
    <lineage>
        <taxon>Eukaryota</taxon>
        <taxon>Viridiplantae</taxon>
        <taxon>Streptophyta</taxon>
        <taxon>Embryophyta</taxon>
        <taxon>Tracheophyta</taxon>
        <taxon>Spermatophyta</taxon>
        <taxon>Magnoliopsida</taxon>
        <taxon>eudicotyledons</taxon>
        <taxon>Gunneridae</taxon>
        <taxon>Pentapetalae</taxon>
        <taxon>rosids</taxon>
        <taxon>fabids</taxon>
        <taxon>Malpighiales</taxon>
        <taxon>Salicaceae</taxon>
        <taxon>Saliceae</taxon>
        <taxon>Salix</taxon>
    </lineage>
</organism>
<evidence type="ECO:0000256" key="14">
    <source>
        <dbReference type="ARBA" id="ARBA00024347"/>
    </source>
</evidence>
<dbReference type="Pfam" id="PF00533">
    <property type="entry name" value="BRCT"/>
    <property type="match status" value="1"/>
</dbReference>
<dbReference type="Gene3D" id="3.40.50.10190">
    <property type="entry name" value="BRCT domain"/>
    <property type="match status" value="1"/>
</dbReference>
<dbReference type="Pfam" id="PF05406">
    <property type="entry name" value="WGR"/>
    <property type="match status" value="1"/>
</dbReference>
<comment type="catalytic activity">
    <reaction evidence="2">
        <text>L-glutamyl-[protein] + NAD(+) = 5-O-(ADP-D-ribosyl)-L-glutamyl-[protein] + nicotinamide</text>
        <dbReference type="Rhea" id="RHEA:58224"/>
        <dbReference type="Rhea" id="RHEA-COMP:10208"/>
        <dbReference type="Rhea" id="RHEA-COMP:15089"/>
        <dbReference type="ChEBI" id="CHEBI:17154"/>
        <dbReference type="ChEBI" id="CHEBI:29973"/>
        <dbReference type="ChEBI" id="CHEBI:57540"/>
        <dbReference type="ChEBI" id="CHEBI:142540"/>
    </reaction>
</comment>